<dbReference type="EMBL" id="FOIE01000005">
    <property type="protein sequence ID" value="SET54225.1"/>
    <property type="molecule type" value="Genomic_DNA"/>
</dbReference>
<proteinExistence type="predicted"/>
<sequence length="340" mass="35097">MREDPAAPHASQARRGTRNGALTGPGERPAAVVLRPLGLGDLLTGVPAIRAVRAAVPGHRLVLATTAALEPLASLVDAVDEVLPARELEPLDWSGPPPELAVDLHGKGPASHVVVADLHPHRLLTFDSPGYPGPTWYPDEHEVRRWCRLVAEGLGVDADPDALDLAVPSVPPPAPAGVALVHPGAAFPGRRWPADRFAAVARNLAARGLDVRITGGPAEVPLARAVAEGAGLGQGCVLAGRTTTLELAAVVAGARVVVSGDTGLAHLATAYRRPSVVLFGPVSPALWGPPLRAGAHGPLHVVLWHGDGTGDPWGTELDPALAEVTVEEVVAALDDLLTRT</sequence>
<dbReference type="SUPFAM" id="SSF53756">
    <property type="entry name" value="UDP-Glycosyltransferase/glycogen phosphorylase"/>
    <property type="match status" value="1"/>
</dbReference>
<evidence type="ECO:0000256" key="1">
    <source>
        <dbReference type="ARBA" id="ARBA00022676"/>
    </source>
</evidence>
<dbReference type="InterPro" id="IPR051199">
    <property type="entry name" value="LPS_LOS_Heptosyltrfase"/>
</dbReference>
<name>A0A1I0FA78_9ACTN</name>
<dbReference type="Proteomes" id="UP000198507">
    <property type="component" value="Unassembled WGS sequence"/>
</dbReference>
<dbReference type="CDD" id="cd03789">
    <property type="entry name" value="GT9_LPS_heptosyltransferase"/>
    <property type="match status" value="1"/>
</dbReference>
<evidence type="ECO:0000313" key="4">
    <source>
        <dbReference type="EMBL" id="SET54225.1"/>
    </source>
</evidence>
<evidence type="ECO:0000313" key="5">
    <source>
        <dbReference type="Proteomes" id="UP000198507"/>
    </source>
</evidence>
<dbReference type="PANTHER" id="PTHR30160">
    <property type="entry name" value="TETRAACYLDISACCHARIDE 4'-KINASE-RELATED"/>
    <property type="match status" value="1"/>
</dbReference>
<keyword evidence="1" id="KW-0328">Glycosyltransferase</keyword>
<dbReference type="GO" id="GO:0008713">
    <property type="term" value="F:ADP-heptose-lipopolysaccharide heptosyltransferase activity"/>
    <property type="evidence" value="ECO:0007669"/>
    <property type="project" value="TreeGrafter"/>
</dbReference>
<dbReference type="PANTHER" id="PTHR30160:SF1">
    <property type="entry name" value="LIPOPOLYSACCHARIDE 1,2-N-ACETYLGLUCOSAMINETRANSFERASE-RELATED"/>
    <property type="match status" value="1"/>
</dbReference>
<dbReference type="Pfam" id="PF01075">
    <property type="entry name" value="Glyco_transf_9"/>
    <property type="match status" value="1"/>
</dbReference>
<dbReference type="AlphaFoldDB" id="A0A1I0FA78"/>
<evidence type="ECO:0000256" key="2">
    <source>
        <dbReference type="ARBA" id="ARBA00022679"/>
    </source>
</evidence>
<feature type="region of interest" description="Disordered" evidence="3">
    <location>
        <begin position="1"/>
        <end position="27"/>
    </location>
</feature>
<dbReference type="GO" id="GO:0009244">
    <property type="term" value="P:lipopolysaccharide core region biosynthetic process"/>
    <property type="evidence" value="ECO:0007669"/>
    <property type="project" value="TreeGrafter"/>
</dbReference>
<organism evidence="4 5">
    <name type="scientific">Geodermatophilus poikilotrophus</name>
    <dbReference type="NCBI Taxonomy" id="1333667"/>
    <lineage>
        <taxon>Bacteria</taxon>
        <taxon>Bacillati</taxon>
        <taxon>Actinomycetota</taxon>
        <taxon>Actinomycetes</taxon>
        <taxon>Geodermatophilales</taxon>
        <taxon>Geodermatophilaceae</taxon>
        <taxon>Geodermatophilus</taxon>
    </lineage>
</organism>
<keyword evidence="2 4" id="KW-0808">Transferase</keyword>
<dbReference type="GO" id="GO:0005829">
    <property type="term" value="C:cytosol"/>
    <property type="evidence" value="ECO:0007669"/>
    <property type="project" value="TreeGrafter"/>
</dbReference>
<keyword evidence="5" id="KW-1185">Reference proteome</keyword>
<reference evidence="5" key="1">
    <citation type="submission" date="2016-10" db="EMBL/GenBank/DDBJ databases">
        <authorList>
            <person name="Varghese N."/>
            <person name="Submissions S."/>
        </authorList>
    </citation>
    <scope>NUCLEOTIDE SEQUENCE [LARGE SCALE GENOMIC DNA]</scope>
    <source>
        <strain evidence="5">DSM 44209</strain>
    </source>
</reference>
<evidence type="ECO:0000256" key="3">
    <source>
        <dbReference type="SAM" id="MobiDB-lite"/>
    </source>
</evidence>
<protein>
    <submittedName>
        <fullName evidence="4">ADP-heptose:LPS heptosyltransferase</fullName>
    </submittedName>
</protein>
<dbReference type="InterPro" id="IPR002201">
    <property type="entry name" value="Glyco_trans_9"/>
</dbReference>
<dbReference type="Gene3D" id="3.40.50.2000">
    <property type="entry name" value="Glycogen Phosphorylase B"/>
    <property type="match status" value="2"/>
</dbReference>
<accession>A0A1I0FA78</accession>
<gene>
    <name evidence="4" type="ORF">SAMN04488546_2818</name>
</gene>